<accession>C1CVL5</accession>
<reference evidence="1 2" key="1">
    <citation type="journal article" date="2009" name="PLoS Genet.">
        <title>Alliance of proteomics and genomics to unravel the specificities of Sahara bacterium Deinococcus deserti.</title>
        <authorList>
            <person name="de Groot A."/>
            <person name="Dulermo R."/>
            <person name="Ortet P."/>
            <person name="Blanchard L."/>
            <person name="Guerin P."/>
            <person name="Fernandez B."/>
            <person name="Vacherie B."/>
            <person name="Dossat C."/>
            <person name="Jolivet E."/>
            <person name="Siguier P."/>
            <person name="Chandler M."/>
            <person name="Barakat M."/>
            <person name="Dedieu A."/>
            <person name="Barbe V."/>
            <person name="Heulin T."/>
            <person name="Sommer S."/>
            <person name="Achouak W."/>
            <person name="Armengaud J."/>
        </authorList>
    </citation>
    <scope>NUCLEOTIDE SEQUENCE [LARGE SCALE GENOMIC DNA]</scope>
    <source>
        <strain evidence="2">DSM 17065 / CIP 109153 / LMG 22923 / VCD115</strain>
    </source>
</reference>
<dbReference type="STRING" id="546414.Deide_13061"/>
<evidence type="ECO:0000313" key="2">
    <source>
        <dbReference type="Proteomes" id="UP000002208"/>
    </source>
</evidence>
<protein>
    <submittedName>
        <fullName evidence="1">Uncharacterized protein</fullName>
    </submittedName>
</protein>
<dbReference type="PaxDb" id="546414-Deide_13061"/>
<proteinExistence type="predicted"/>
<evidence type="ECO:0000313" key="1">
    <source>
        <dbReference type="EMBL" id="ACO46232.1"/>
    </source>
</evidence>
<dbReference type="HOGENOM" id="CLU_1945212_0_0_0"/>
<keyword evidence="2" id="KW-1185">Reference proteome</keyword>
<dbReference type="KEGG" id="ddr:Deide_13061"/>
<dbReference type="AlphaFoldDB" id="C1CVL5"/>
<dbReference type="EMBL" id="CP001114">
    <property type="protein sequence ID" value="ACO46232.1"/>
    <property type="molecule type" value="Genomic_DNA"/>
</dbReference>
<gene>
    <name evidence="1" type="ordered locus">Deide_13061</name>
</gene>
<name>C1CVL5_DEIDV</name>
<sequence length="129" mass="14042">MRKPTPTRKAKARAPHPVFPFAVTLRAASLIFEGDGRPALYVCADNYTGTLGLYRVPEDCRVTVKAPHPLPEAGPRVFLPAGSAVIFETADSKTVLPLHAVRVCRELLEALEVHAHALQSWKAHRQGAA</sequence>
<dbReference type="Proteomes" id="UP000002208">
    <property type="component" value="Chromosome"/>
</dbReference>
<organism evidence="1 2">
    <name type="scientific">Deinococcus deserti (strain DSM 17065 / CIP 109153 / LMG 22923 / VCD115)</name>
    <dbReference type="NCBI Taxonomy" id="546414"/>
    <lineage>
        <taxon>Bacteria</taxon>
        <taxon>Thermotogati</taxon>
        <taxon>Deinococcota</taxon>
        <taxon>Deinococci</taxon>
        <taxon>Deinococcales</taxon>
        <taxon>Deinococcaceae</taxon>
        <taxon>Deinococcus</taxon>
    </lineage>
</organism>